<name>A0ABW9ZTM7_9BACT</name>
<proteinExistence type="predicted"/>
<accession>A0ABW9ZTM7</accession>
<sequence length="1022" mass="101220">MRNGLLRYFLLFGLLFLFAFNANSANRFAVASGAWNASIWSTTAGGSPTASVPGSGDQVTINAGVTVNITAAANAATLTVSGTLNFNSGFDLTIANGGNVSVLSGGALIFDANGQIVGGGATGTTGVAVKINSGATLVTANATGFMAGVNNTVLTGSIAINRGARIGPVYNTGVDYVYNSASAQNIGTGPTTMGDLTISNTGVVSASGNFTVAGILTIGDNATLSLLTRTLTLSGGGTTLAMSSTGTLSPGTSTVVYSGTTAQDITGTTYNNLTFSGAGAKTFPAGSDASIAGNWVTGTANITMSGDANVSVTGAISGSAQITMGSGFLTVGGTTTGAFGNSGTFNAGTGTVIYNRSGAQTLKLATYNNLTLSGTGTNVKTISGAITVNGTLTMEGTATVATTTPGYGAAAALVYSSTSARNTGLEWPAQMTPTGGITVAGTGAVSLNANKLLQAGVPLIINSGATLTTGNFDLVLRDDLVNNGTWTTSTGDVTVNGTAAQAIGTFSTTGAFISTKTGGTATLTGDIIAGTMTINGSNGTVNLGAGRTHEVVGAVTLTTGTLNGSTSVLKVGGNWTGTGTVFTATGGTVNFYRAAQTLSASGAKTFYNLTFSGGGNKTTSAGTTVVNGVLSLEDIAAPAGTFPTYGTNATLRYNTSTGRTAGNEWLATFTASGGVIIDNTGTIAIGANKAFGVNAPFTIASGATFNAGAFDMNFGNDFINNGGTWTANSGDVTLSLNGTQSIAGFTTTGLFSMLKNGGTATLQGNVNSNGFTLNGAGGTLDLGAGLTHTFNGTYTNTAGTVNGNTSTMNLAADVASSGGTFNPQTGTVNFTGNVPQAVPPVTWYNVGFSGTGLKVMVGEGGASNVMTIEPGATVDMGAFTFTLSGANDPLVINGNGTLVPSTSVIGFTNAGAVNIPPINYYSLYGSLAGGTRTFSSSGPYGIAGTFTPGPATYNVTGSTVDFNGAGDQPIPAFTFHRLVVSNNGIKRIQASVVVACQSIDINDNASVEVHTDALAKLNITGP</sequence>
<evidence type="ECO:0000256" key="1">
    <source>
        <dbReference type="SAM" id="SignalP"/>
    </source>
</evidence>
<protein>
    <recommendedName>
        <fullName evidence="4">Autotransporter-associated beta strand repeat-containing protein</fullName>
    </recommendedName>
</protein>
<keyword evidence="1" id="KW-0732">Signal</keyword>
<keyword evidence="3" id="KW-1185">Reference proteome</keyword>
<evidence type="ECO:0000313" key="3">
    <source>
        <dbReference type="Proteomes" id="UP000753802"/>
    </source>
</evidence>
<dbReference type="RefSeq" id="WP_161817936.1">
    <property type="nucleotide sequence ID" value="NZ_JAACJS010000011.1"/>
</dbReference>
<organism evidence="2 3">
    <name type="scientific">Sediminibacterium roseum</name>
    <dbReference type="NCBI Taxonomy" id="1978412"/>
    <lineage>
        <taxon>Bacteria</taxon>
        <taxon>Pseudomonadati</taxon>
        <taxon>Bacteroidota</taxon>
        <taxon>Chitinophagia</taxon>
        <taxon>Chitinophagales</taxon>
        <taxon>Chitinophagaceae</taxon>
        <taxon>Sediminibacterium</taxon>
    </lineage>
</organism>
<evidence type="ECO:0000313" key="2">
    <source>
        <dbReference type="EMBL" id="NCI49624.1"/>
    </source>
</evidence>
<comment type="caution">
    <text evidence="2">The sequence shown here is derived from an EMBL/GenBank/DDBJ whole genome shotgun (WGS) entry which is preliminary data.</text>
</comment>
<dbReference type="Proteomes" id="UP000753802">
    <property type="component" value="Unassembled WGS sequence"/>
</dbReference>
<feature type="chain" id="PRO_5045578347" description="Autotransporter-associated beta strand repeat-containing protein" evidence="1">
    <location>
        <begin position="25"/>
        <end position="1022"/>
    </location>
</feature>
<evidence type="ECO:0008006" key="4">
    <source>
        <dbReference type="Google" id="ProtNLM"/>
    </source>
</evidence>
<dbReference type="EMBL" id="JAACJS010000011">
    <property type="protein sequence ID" value="NCI49624.1"/>
    <property type="molecule type" value="Genomic_DNA"/>
</dbReference>
<reference evidence="2 3" key="1">
    <citation type="submission" date="2020-01" db="EMBL/GenBank/DDBJ databases">
        <title>Genome analysis.</title>
        <authorList>
            <person name="Wu S."/>
            <person name="Wang G."/>
        </authorList>
    </citation>
    <scope>NUCLEOTIDE SEQUENCE [LARGE SCALE GENOMIC DNA]</scope>
    <source>
        <strain evidence="2 3">SYL130</strain>
    </source>
</reference>
<gene>
    <name evidence="2" type="ORF">GWC95_06805</name>
</gene>
<feature type="signal peptide" evidence="1">
    <location>
        <begin position="1"/>
        <end position="24"/>
    </location>
</feature>